<protein>
    <recommendedName>
        <fullName evidence="12">ABC transporter ATP-binding protein</fullName>
    </recommendedName>
</protein>
<dbReference type="PROSITE" id="PS50893">
    <property type="entry name" value="ABC_TRANSPORTER_2"/>
    <property type="match status" value="1"/>
</dbReference>
<dbReference type="EMBL" id="MFDE01000045">
    <property type="protein sequence ID" value="OGE37359.1"/>
    <property type="molecule type" value="Genomic_DNA"/>
</dbReference>
<evidence type="ECO:0000256" key="5">
    <source>
        <dbReference type="ARBA" id="ARBA00022989"/>
    </source>
</evidence>
<evidence type="ECO:0000256" key="3">
    <source>
        <dbReference type="ARBA" id="ARBA00022741"/>
    </source>
</evidence>
<dbReference type="FunFam" id="3.40.50.300:FF:000218">
    <property type="entry name" value="Multidrug ABC transporter ATP-binding protein"/>
    <property type="match status" value="1"/>
</dbReference>
<dbReference type="InterPro" id="IPR003439">
    <property type="entry name" value="ABC_transporter-like_ATP-bd"/>
</dbReference>
<feature type="transmembrane region" description="Helical" evidence="7">
    <location>
        <begin position="59"/>
        <end position="88"/>
    </location>
</feature>
<dbReference type="SUPFAM" id="SSF52540">
    <property type="entry name" value="P-loop containing nucleoside triphosphate hydrolases"/>
    <property type="match status" value="1"/>
</dbReference>
<evidence type="ECO:0000313" key="11">
    <source>
        <dbReference type="Proteomes" id="UP000176527"/>
    </source>
</evidence>
<dbReference type="InterPro" id="IPR036640">
    <property type="entry name" value="ABC1_TM_sf"/>
</dbReference>
<feature type="transmembrane region" description="Helical" evidence="7">
    <location>
        <begin position="241"/>
        <end position="265"/>
    </location>
</feature>
<dbReference type="PROSITE" id="PS00211">
    <property type="entry name" value="ABC_TRANSPORTER_1"/>
    <property type="match status" value="1"/>
</dbReference>
<comment type="subcellular location">
    <subcellularLocation>
        <location evidence="1">Cell membrane</location>
        <topology evidence="1">Multi-pass membrane protein</topology>
    </subcellularLocation>
</comment>
<feature type="domain" description="ABC transporter" evidence="8">
    <location>
        <begin position="338"/>
        <end position="578"/>
    </location>
</feature>
<dbReference type="GO" id="GO:0005524">
    <property type="term" value="F:ATP binding"/>
    <property type="evidence" value="ECO:0007669"/>
    <property type="project" value="UniProtKB-KW"/>
</dbReference>
<dbReference type="InterPro" id="IPR039421">
    <property type="entry name" value="Type_1_exporter"/>
</dbReference>
<evidence type="ECO:0000256" key="6">
    <source>
        <dbReference type="ARBA" id="ARBA00023136"/>
    </source>
</evidence>
<evidence type="ECO:0000256" key="2">
    <source>
        <dbReference type="ARBA" id="ARBA00022692"/>
    </source>
</evidence>
<evidence type="ECO:0008006" key="12">
    <source>
        <dbReference type="Google" id="ProtNLM"/>
    </source>
</evidence>
<dbReference type="InterPro" id="IPR011527">
    <property type="entry name" value="ABC1_TM_dom"/>
</dbReference>
<evidence type="ECO:0000256" key="1">
    <source>
        <dbReference type="ARBA" id="ARBA00004651"/>
    </source>
</evidence>
<feature type="transmembrane region" description="Helical" evidence="7">
    <location>
        <begin position="20"/>
        <end position="39"/>
    </location>
</feature>
<keyword evidence="5 7" id="KW-1133">Transmembrane helix</keyword>
<gene>
    <name evidence="10" type="ORF">A3F00_02185</name>
</gene>
<feature type="domain" description="ABC transmembrane type-1" evidence="9">
    <location>
        <begin position="20"/>
        <end position="304"/>
    </location>
</feature>
<comment type="caution">
    <text evidence="10">The sequence shown here is derived from an EMBL/GenBank/DDBJ whole genome shotgun (WGS) entry which is preliminary data.</text>
</comment>
<dbReference type="GO" id="GO:0005886">
    <property type="term" value="C:plasma membrane"/>
    <property type="evidence" value="ECO:0007669"/>
    <property type="project" value="UniProtKB-SubCell"/>
</dbReference>
<dbReference type="GO" id="GO:0140359">
    <property type="term" value="F:ABC-type transporter activity"/>
    <property type="evidence" value="ECO:0007669"/>
    <property type="project" value="InterPro"/>
</dbReference>
<dbReference type="Gene3D" id="3.40.50.300">
    <property type="entry name" value="P-loop containing nucleotide triphosphate hydrolases"/>
    <property type="match status" value="1"/>
</dbReference>
<dbReference type="InterPro" id="IPR017871">
    <property type="entry name" value="ABC_transporter-like_CS"/>
</dbReference>
<keyword evidence="2 7" id="KW-0812">Transmembrane</keyword>
<dbReference type="SMART" id="SM00382">
    <property type="entry name" value="AAA"/>
    <property type="match status" value="1"/>
</dbReference>
<reference evidence="10 11" key="1">
    <citation type="journal article" date="2016" name="Nat. Commun.">
        <title>Thousands of microbial genomes shed light on interconnected biogeochemical processes in an aquifer system.</title>
        <authorList>
            <person name="Anantharaman K."/>
            <person name="Brown C.T."/>
            <person name="Hug L.A."/>
            <person name="Sharon I."/>
            <person name="Castelle C.J."/>
            <person name="Probst A.J."/>
            <person name="Thomas B.C."/>
            <person name="Singh A."/>
            <person name="Wilkins M.J."/>
            <person name="Karaoz U."/>
            <person name="Brodie E.L."/>
            <person name="Williams K.H."/>
            <person name="Hubbard S.S."/>
            <person name="Banfield J.F."/>
        </authorList>
    </citation>
    <scope>NUCLEOTIDE SEQUENCE [LARGE SCALE GENOMIC DNA]</scope>
</reference>
<accession>A0A1F5K8X5</accession>
<dbReference type="InterPro" id="IPR027417">
    <property type="entry name" value="P-loop_NTPase"/>
</dbReference>
<dbReference type="PANTHER" id="PTHR24221">
    <property type="entry name" value="ATP-BINDING CASSETTE SUB-FAMILY B"/>
    <property type="match status" value="1"/>
</dbReference>
<evidence type="ECO:0000256" key="4">
    <source>
        <dbReference type="ARBA" id="ARBA00022840"/>
    </source>
</evidence>
<organism evidence="10 11">
    <name type="scientific">Candidatus Daviesbacteria bacterium RIFCSPHIGHO2_12_FULL_37_11</name>
    <dbReference type="NCBI Taxonomy" id="1797777"/>
    <lineage>
        <taxon>Bacteria</taxon>
        <taxon>Candidatus Daviesiibacteriota</taxon>
    </lineage>
</organism>
<dbReference type="Pfam" id="PF00664">
    <property type="entry name" value="ABC_membrane"/>
    <property type="match status" value="1"/>
</dbReference>
<sequence length="583" mass="65742">MNFIQKMWRLVTPFHKDLYWILFVSAIFETLVMAGPFLFGKILDLLISSGGSLTVQTILIVIGGLAGVRLIVLLSDYITDIIIVRLLWRTERFVSSITFSKLLELSMDYHERENTGAKINLVNKGRERLIDLLIAYTFEFQPIILQLLVTCILILLTNWHIGLLFSVSLIPFTFITWKTFQASSKWRSKRHDAYEKSSGEIGDTISNITVVKAYAQENREEKSFEGLWDIIKDLSVKEFNLHILIGFFRSVLVEICYILLILIGILEIKSGAITIGSLVFVISLIERAYSHIYRLGRIYERAVDAAEPVDRITKLLDTKASIKNSPNAASVSELKGQISFKHVTFAYKSRRVLKNVSFTIPAGSFTAFVGKSGGGKTTIAKLISRYYDPTRGSIIIDGKYNLKDLELDSFRSQTAVVFQDSPVPNRKIWEVIAYSDGKKSLQSVKKKVIEAAKLAYADEFISEFADQYQTKIGERGVKLSGGQKQRIAIARALYSNPRILIMDEPTSHLDTHSESLIQKALKDLSKERSFTKIIIAHRLSTVMAADQILVMDKGKLVEHGNHKSLLNKKGIYSQIVAQSELKG</sequence>
<dbReference type="InterPro" id="IPR003593">
    <property type="entry name" value="AAA+_ATPase"/>
</dbReference>
<dbReference type="Proteomes" id="UP000176527">
    <property type="component" value="Unassembled WGS sequence"/>
</dbReference>
<feature type="transmembrane region" description="Helical" evidence="7">
    <location>
        <begin position="133"/>
        <end position="155"/>
    </location>
</feature>
<evidence type="ECO:0000313" key="10">
    <source>
        <dbReference type="EMBL" id="OGE37359.1"/>
    </source>
</evidence>
<dbReference type="GO" id="GO:0016887">
    <property type="term" value="F:ATP hydrolysis activity"/>
    <property type="evidence" value="ECO:0007669"/>
    <property type="project" value="InterPro"/>
</dbReference>
<dbReference type="Gene3D" id="1.20.1560.10">
    <property type="entry name" value="ABC transporter type 1, transmembrane domain"/>
    <property type="match status" value="1"/>
</dbReference>
<dbReference type="AlphaFoldDB" id="A0A1F5K8X5"/>
<dbReference type="Pfam" id="PF00005">
    <property type="entry name" value="ABC_tran"/>
    <property type="match status" value="1"/>
</dbReference>
<name>A0A1F5K8X5_9BACT</name>
<dbReference type="SUPFAM" id="SSF90123">
    <property type="entry name" value="ABC transporter transmembrane region"/>
    <property type="match status" value="1"/>
</dbReference>
<evidence type="ECO:0000256" key="7">
    <source>
        <dbReference type="SAM" id="Phobius"/>
    </source>
</evidence>
<keyword evidence="3" id="KW-0547">Nucleotide-binding</keyword>
<keyword evidence="6 7" id="KW-0472">Membrane</keyword>
<evidence type="ECO:0000259" key="9">
    <source>
        <dbReference type="PROSITE" id="PS50929"/>
    </source>
</evidence>
<keyword evidence="4" id="KW-0067">ATP-binding</keyword>
<evidence type="ECO:0000259" key="8">
    <source>
        <dbReference type="PROSITE" id="PS50893"/>
    </source>
</evidence>
<dbReference type="PROSITE" id="PS50929">
    <property type="entry name" value="ABC_TM1F"/>
    <property type="match status" value="1"/>
</dbReference>
<proteinExistence type="predicted"/>
<feature type="transmembrane region" description="Helical" evidence="7">
    <location>
        <begin position="161"/>
        <end position="180"/>
    </location>
</feature>
<dbReference type="PANTHER" id="PTHR24221:SF610">
    <property type="entry name" value="ABC TRANSPORTER B FAMILY MEMBER 6"/>
    <property type="match status" value="1"/>
</dbReference>